<gene>
    <name evidence="1" type="ORF">HID58_052272</name>
</gene>
<reference evidence="1 2" key="1">
    <citation type="submission" date="2021-05" db="EMBL/GenBank/DDBJ databases">
        <title>Genome Assembly of Synthetic Allotetraploid Brassica napus Reveals Homoeologous Exchanges between Subgenomes.</title>
        <authorList>
            <person name="Davis J.T."/>
        </authorList>
    </citation>
    <scope>NUCLEOTIDE SEQUENCE [LARGE SCALE GENOMIC DNA]</scope>
    <source>
        <strain evidence="2">cv. Da-Ae</strain>
        <tissue evidence="1">Seedling</tissue>
    </source>
</reference>
<accession>A0ABQ8ABR6</accession>
<feature type="non-terminal residue" evidence="1">
    <location>
        <position position="1"/>
    </location>
</feature>
<protein>
    <submittedName>
        <fullName evidence="1">Uncharacterized protein</fullName>
    </submittedName>
</protein>
<name>A0ABQ8ABR6_BRANA</name>
<dbReference type="Proteomes" id="UP000824890">
    <property type="component" value="Unassembled WGS sequence"/>
</dbReference>
<dbReference type="EMBL" id="JAGKQM010000013">
    <property type="protein sequence ID" value="KAH0889843.1"/>
    <property type="molecule type" value="Genomic_DNA"/>
</dbReference>
<organism evidence="1 2">
    <name type="scientific">Brassica napus</name>
    <name type="common">Rape</name>
    <dbReference type="NCBI Taxonomy" id="3708"/>
    <lineage>
        <taxon>Eukaryota</taxon>
        <taxon>Viridiplantae</taxon>
        <taxon>Streptophyta</taxon>
        <taxon>Embryophyta</taxon>
        <taxon>Tracheophyta</taxon>
        <taxon>Spermatophyta</taxon>
        <taxon>Magnoliopsida</taxon>
        <taxon>eudicotyledons</taxon>
        <taxon>Gunneridae</taxon>
        <taxon>Pentapetalae</taxon>
        <taxon>rosids</taxon>
        <taxon>malvids</taxon>
        <taxon>Brassicales</taxon>
        <taxon>Brassicaceae</taxon>
        <taxon>Brassiceae</taxon>
        <taxon>Brassica</taxon>
    </lineage>
</organism>
<proteinExistence type="predicted"/>
<dbReference type="SUPFAM" id="SSF56112">
    <property type="entry name" value="Protein kinase-like (PK-like)"/>
    <property type="match status" value="1"/>
</dbReference>
<comment type="caution">
    <text evidence="1">The sequence shown here is derived from an EMBL/GenBank/DDBJ whole genome shotgun (WGS) entry which is preliminary data.</text>
</comment>
<evidence type="ECO:0000313" key="2">
    <source>
        <dbReference type="Proteomes" id="UP000824890"/>
    </source>
</evidence>
<dbReference type="Gene3D" id="1.10.510.10">
    <property type="entry name" value="Transferase(Phosphotransferase) domain 1"/>
    <property type="match status" value="1"/>
</dbReference>
<dbReference type="InterPro" id="IPR011009">
    <property type="entry name" value="Kinase-like_dom_sf"/>
</dbReference>
<evidence type="ECO:0000313" key="1">
    <source>
        <dbReference type="EMBL" id="KAH0889843.1"/>
    </source>
</evidence>
<keyword evidence="2" id="KW-1185">Reference proteome</keyword>
<sequence length="133" mass="14658">ISLLIKLQKTLFPRSETLGCQSGATLLSTRSGKGTVRCVQLWSHLMGANDYFNSMGPSKLYLGTLSTCVPVVGVVGFMDRPLDLLEGLNPRITSIVEDCWQTDPAKRPSFEEIISRMMSLFRKAGSSAQEEED</sequence>